<name>A0A5N4WTH1_9GAMM</name>
<dbReference type="Gene3D" id="3.80.10.10">
    <property type="entry name" value="Ribonuclease Inhibitor"/>
    <property type="match status" value="1"/>
</dbReference>
<gene>
    <name evidence="1" type="ORF">F4W09_02405</name>
</gene>
<dbReference type="InterPro" id="IPR032675">
    <property type="entry name" value="LRR_dom_sf"/>
</dbReference>
<dbReference type="InterPro" id="IPR026906">
    <property type="entry name" value="LRR_5"/>
</dbReference>
<accession>A0A5N4WTH1</accession>
<dbReference type="Gene3D" id="3.40.50.12480">
    <property type="match status" value="1"/>
</dbReference>
<evidence type="ECO:0000313" key="1">
    <source>
        <dbReference type="EMBL" id="KAB1859992.1"/>
    </source>
</evidence>
<dbReference type="Pfam" id="PF13306">
    <property type="entry name" value="LRR_5"/>
    <property type="match status" value="1"/>
</dbReference>
<dbReference type="InterPro" id="IPR053139">
    <property type="entry name" value="Surface_bspA-like"/>
</dbReference>
<dbReference type="EMBL" id="VXLD01000001">
    <property type="protein sequence ID" value="KAB1859992.1"/>
    <property type="molecule type" value="Genomic_DNA"/>
</dbReference>
<dbReference type="Proteomes" id="UP000325788">
    <property type="component" value="Unassembled WGS sequence"/>
</dbReference>
<dbReference type="RefSeq" id="WP_151503902.1">
    <property type="nucleotide sequence ID" value="NZ_VXLD01000001.1"/>
</dbReference>
<proteinExistence type="predicted"/>
<protein>
    <submittedName>
        <fullName evidence="1">Leucine-rich repeat domain-containing protein</fullName>
    </submittedName>
</protein>
<evidence type="ECO:0000313" key="2">
    <source>
        <dbReference type="Proteomes" id="UP000325788"/>
    </source>
</evidence>
<comment type="caution">
    <text evidence="1">The sequence shown here is derived from an EMBL/GenBank/DDBJ whole genome shotgun (WGS) entry which is preliminary data.</text>
</comment>
<reference evidence="1 2" key="1">
    <citation type="submission" date="2019-09" db="EMBL/GenBank/DDBJ databases">
        <title>Draft genome sequence of Acinetobacter tandoii W4-4-4 isolated from environmental water sample.</title>
        <authorList>
            <person name="Wee S.K."/>
            <person name="Yan B."/>
            <person name="Mustaffa S.B."/>
            <person name="Yap E.P.H."/>
        </authorList>
    </citation>
    <scope>NUCLEOTIDE SEQUENCE [LARGE SCALE GENOMIC DNA]</scope>
    <source>
        <strain evidence="1 2">W4-4-4</strain>
    </source>
</reference>
<dbReference type="PANTHER" id="PTHR45661:SF3">
    <property type="entry name" value="IG-LIKE DOMAIN-CONTAINING PROTEIN"/>
    <property type="match status" value="1"/>
</dbReference>
<dbReference type="AlphaFoldDB" id="A0A5N4WTH1"/>
<sequence length="336" mass="35747">MATYTATADANGDFTVPFSANYTSGQKIIVTAEKDGATKSIELYAPSEVTGGGVIKFSGTYSNFPQNIGVVTLTSQISGIIQANAMKSGSSADNIFYCATGLIIEGAVTEIKDYGFDGWYKAYQLTLPSGLIKIGPYSFQRFGSAATVDFGITLPNTVTTLSNYSFYYANMKSFDIGTGVTTIPQWCFAYTAKLETFNYRNVTTIADNAFSSTNLKYNLIPNTVTLLQSGCFQFAKSIEVSVGSGITTIPTFAFYQNTSCLKFTIGVNVSSIGANGMSYMTACNELICLPAVPPTITSTSLTSLKATCVIKVPVGSLSAYQTATNWSAFASQMVGV</sequence>
<dbReference type="PANTHER" id="PTHR45661">
    <property type="entry name" value="SURFACE ANTIGEN"/>
    <property type="match status" value="1"/>
</dbReference>
<organism evidence="1 2">
    <name type="scientific">Acinetobacter tandoii</name>
    <dbReference type="NCBI Taxonomy" id="202954"/>
    <lineage>
        <taxon>Bacteria</taxon>
        <taxon>Pseudomonadati</taxon>
        <taxon>Pseudomonadota</taxon>
        <taxon>Gammaproteobacteria</taxon>
        <taxon>Moraxellales</taxon>
        <taxon>Moraxellaceae</taxon>
        <taxon>Acinetobacter</taxon>
    </lineage>
</organism>